<sequence>MPDVYASNLASRVEQLEREVDQLKALLGTRPALTAASQGWLLTNQAVPDVDVGQVHIGANSGEFFAVGSSGVVRRLYPQAATVAAFTTLPSGTPDNVIATLGGTYDGSAINGNFLDVATKINAILTSLKNADHMNS</sequence>
<organism evidence="1 2">
    <name type="scientific">Actinomadura luzonensis</name>
    <dbReference type="NCBI Taxonomy" id="2805427"/>
    <lineage>
        <taxon>Bacteria</taxon>
        <taxon>Bacillati</taxon>
        <taxon>Actinomycetota</taxon>
        <taxon>Actinomycetes</taxon>
        <taxon>Streptosporangiales</taxon>
        <taxon>Thermomonosporaceae</taxon>
        <taxon>Actinomadura</taxon>
    </lineage>
</organism>
<reference evidence="1 2" key="1">
    <citation type="submission" date="2022-04" db="EMBL/GenBank/DDBJ databases">
        <title>Genome draft of Actinomadura sp. ATCC 31491.</title>
        <authorList>
            <person name="Shi X."/>
            <person name="Du Y."/>
        </authorList>
    </citation>
    <scope>NUCLEOTIDE SEQUENCE [LARGE SCALE GENOMIC DNA]</scope>
    <source>
        <strain evidence="1 2">ATCC 31491</strain>
    </source>
</reference>
<evidence type="ECO:0000313" key="2">
    <source>
        <dbReference type="Proteomes" id="UP001317259"/>
    </source>
</evidence>
<gene>
    <name evidence="1" type="ORF">MF672_010930</name>
</gene>
<name>A0ABT0FPM9_9ACTN</name>
<dbReference type="EMBL" id="JAKRKC020000001">
    <property type="protein sequence ID" value="MCK2214301.1"/>
    <property type="molecule type" value="Genomic_DNA"/>
</dbReference>
<dbReference type="Proteomes" id="UP001317259">
    <property type="component" value="Unassembled WGS sequence"/>
</dbReference>
<comment type="caution">
    <text evidence="1">The sequence shown here is derived from an EMBL/GenBank/DDBJ whole genome shotgun (WGS) entry which is preliminary data.</text>
</comment>
<accession>A0ABT0FPM9</accession>
<proteinExistence type="predicted"/>
<evidence type="ECO:0000313" key="1">
    <source>
        <dbReference type="EMBL" id="MCK2214301.1"/>
    </source>
</evidence>
<evidence type="ECO:0008006" key="3">
    <source>
        <dbReference type="Google" id="ProtNLM"/>
    </source>
</evidence>
<keyword evidence="2" id="KW-1185">Reference proteome</keyword>
<dbReference type="RefSeq" id="WP_242380746.1">
    <property type="nucleotide sequence ID" value="NZ_JAKRKC020000001.1"/>
</dbReference>
<protein>
    <recommendedName>
        <fullName evidence="3">Flagellar hook-associated protein 1</fullName>
    </recommendedName>
</protein>